<dbReference type="PANTHER" id="PTHR24320:SF148">
    <property type="entry name" value="NAD(P)-BINDING ROSSMANN-FOLD SUPERFAMILY PROTEIN"/>
    <property type="match status" value="1"/>
</dbReference>
<dbReference type="Proteomes" id="UP001385951">
    <property type="component" value="Unassembled WGS sequence"/>
</dbReference>
<protein>
    <submittedName>
        <fullName evidence="3">Uncharacterized protein</fullName>
    </submittedName>
</protein>
<reference evidence="3 4" key="1">
    <citation type="submission" date="2022-09" db="EMBL/GenBank/DDBJ databases">
        <authorList>
            <person name="Palmer J.M."/>
        </authorList>
    </citation>
    <scope>NUCLEOTIDE SEQUENCE [LARGE SCALE GENOMIC DNA]</scope>
    <source>
        <strain evidence="3 4">DSM 7382</strain>
    </source>
</reference>
<keyword evidence="2" id="KW-0560">Oxidoreductase</keyword>
<evidence type="ECO:0000256" key="1">
    <source>
        <dbReference type="ARBA" id="ARBA00006484"/>
    </source>
</evidence>
<organism evidence="3 4">
    <name type="scientific">Cerrena zonata</name>
    <dbReference type="NCBI Taxonomy" id="2478898"/>
    <lineage>
        <taxon>Eukaryota</taxon>
        <taxon>Fungi</taxon>
        <taxon>Dikarya</taxon>
        <taxon>Basidiomycota</taxon>
        <taxon>Agaricomycotina</taxon>
        <taxon>Agaricomycetes</taxon>
        <taxon>Polyporales</taxon>
        <taxon>Cerrenaceae</taxon>
        <taxon>Cerrena</taxon>
    </lineage>
</organism>
<sequence>MSNKFRYRNKEDFNDEHAKAFYPSLTRYARSKLALLLWTRALQKRLTAENVPIITLCLHPGTVDTEGNRRHMRDEVGPVRRSIYKFLAATILLDSSKGATSSTFAASAPIVRAEADKYKGSYLNENGGFNKVPATGKDDALTEEFMGTAEALLKEIDV</sequence>
<dbReference type="GO" id="GO:0016491">
    <property type="term" value="F:oxidoreductase activity"/>
    <property type="evidence" value="ECO:0007669"/>
    <property type="project" value="UniProtKB-KW"/>
</dbReference>
<evidence type="ECO:0000313" key="4">
    <source>
        <dbReference type="Proteomes" id="UP001385951"/>
    </source>
</evidence>
<proteinExistence type="inferred from homology"/>
<dbReference type="PANTHER" id="PTHR24320">
    <property type="entry name" value="RETINOL DEHYDROGENASE"/>
    <property type="match status" value="1"/>
</dbReference>
<evidence type="ECO:0000256" key="2">
    <source>
        <dbReference type="ARBA" id="ARBA00023002"/>
    </source>
</evidence>
<comment type="similarity">
    <text evidence="1">Belongs to the short-chain dehydrogenases/reductases (SDR) family.</text>
</comment>
<comment type="caution">
    <text evidence="3">The sequence shown here is derived from an EMBL/GenBank/DDBJ whole genome shotgun (WGS) entry which is preliminary data.</text>
</comment>
<accession>A0AAW0G0I2</accession>
<dbReference type="Gene3D" id="3.40.50.720">
    <property type="entry name" value="NAD(P)-binding Rossmann-like Domain"/>
    <property type="match status" value="1"/>
</dbReference>
<dbReference type="EMBL" id="JASBNA010000032">
    <property type="protein sequence ID" value="KAK7683131.1"/>
    <property type="molecule type" value="Genomic_DNA"/>
</dbReference>
<dbReference type="AlphaFoldDB" id="A0AAW0G0I2"/>
<dbReference type="SUPFAM" id="SSF51735">
    <property type="entry name" value="NAD(P)-binding Rossmann-fold domains"/>
    <property type="match status" value="1"/>
</dbReference>
<dbReference type="InterPro" id="IPR036291">
    <property type="entry name" value="NAD(P)-bd_dom_sf"/>
</dbReference>
<name>A0AAW0G0I2_9APHY</name>
<keyword evidence="4" id="KW-1185">Reference proteome</keyword>
<evidence type="ECO:0000313" key="3">
    <source>
        <dbReference type="EMBL" id="KAK7683131.1"/>
    </source>
</evidence>
<gene>
    <name evidence="3" type="ORF">QCA50_013804</name>
</gene>